<feature type="compositionally biased region" description="Basic and acidic residues" evidence="11">
    <location>
        <begin position="165"/>
        <end position="181"/>
    </location>
</feature>
<evidence type="ECO:0000256" key="5">
    <source>
        <dbReference type="ARBA" id="ARBA00023069"/>
    </source>
</evidence>
<keyword evidence="4" id="KW-0282">Flagellum</keyword>
<evidence type="ECO:0000256" key="3">
    <source>
        <dbReference type="ARBA" id="ARBA00022794"/>
    </source>
</evidence>
<dbReference type="GO" id="GO:0044458">
    <property type="term" value="P:motile cilium assembly"/>
    <property type="evidence" value="ECO:0007669"/>
    <property type="project" value="TreeGrafter"/>
</dbReference>
<proteinExistence type="inferred from homology"/>
<keyword evidence="6" id="KW-0206">Cytoskeleton</keyword>
<dbReference type="PANTHER" id="PTHR22069">
    <property type="entry name" value="MITOCHONDRIAL RIBOSOMAL PROTEIN S18"/>
    <property type="match status" value="1"/>
</dbReference>
<dbReference type="EMBL" id="MDYQ01000812">
    <property type="protein sequence ID" value="PRP72787.1"/>
    <property type="molecule type" value="Genomic_DNA"/>
</dbReference>
<dbReference type="GO" id="GO:0001534">
    <property type="term" value="C:radial spoke"/>
    <property type="evidence" value="ECO:0007669"/>
    <property type="project" value="InterPro"/>
</dbReference>
<dbReference type="STRING" id="1890364.A0A2P6MM63"/>
<keyword evidence="13" id="KW-1185">Reference proteome</keyword>
<name>A0A2P6MM63_9EUKA</name>
<comment type="caution">
    <text evidence="12">The sequence shown here is derived from an EMBL/GenBank/DDBJ whole genome shotgun (WGS) entry which is preliminary data.</text>
</comment>
<feature type="region of interest" description="Disordered" evidence="11">
    <location>
        <begin position="165"/>
        <end position="205"/>
    </location>
</feature>
<dbReference type="InterPro" id="IPR055316">
    <property type="entry name" value="RSP9"/>
</dbReference>
<dbReference type="AlphaFoldDB" id="A0A2P6MM63"/>
<evidence type="ECO:0000256" key="2">
    <source>
        <dbReference type="ARBA" id="ARBA00022490"/>
    </source>
</evidence>
<comment type="similarity">
    <text evidence="9">Belongs to the flagellar radial spoke RSP9 family.</text>
</comment>
<dbReference type="InParanoid" id="A0A2P6MM63"/>
<evidence type="ECO:0000256" key="6">
    <source>
        <dbReference type="ARBA" id="ARBA00023212"/>
    </source>
</evidence>
<evidence type="ECO:0000256" key="8">
    <source>
        <dbReference type="ARBA" id="ARBA00037822"/>
    </source>
</evidence>
<dbReference type="Pfam" id="PF04712">
    <property type="entry name" value="Radial_spoke"/>
    <property type="match status" value="1"/>
</dbReference>
<protein>
    <recommendedName>
        <fullName evidence="10">Radial spoke head protein 9 homolog</fullName>
    </recommendedName>
</protein>
<evidence type="ECO:0000256" key="4">
    <source>
        <dbReference type="ARBA" id="ARBA00022846"/>
    </source>
</evidence>
<accession>A0A2P6MM63</accession>
<evidence type="ECO:0000256" key="7">
    <source>
        <dbReference type="ARBA" id="ARBA00023273"/>
    </source>
</evidence>
<organism evidence="12 13">
    <name type="scientific">Planoprotostelium fungivorum</name>
    <dbReference type="NCBI Taxonomy" id="1890364"/>
    <lineage>
        <taxon>Eukaryota</taxon>
        <taxon>Amoebozoa</taxon>
        <taxon>Evosea</taxon>
        <taxon>Variosea</taxon>
        <taxon>Cavosteliida</taxon>
        <taxon>Cavosteliaceae</taxon>
        <taxon>Planoprotostelium</taxon>
    </lineage>
</organism>
<evidence type="ECO:0000313" key="12">
    <source>
        <dbReference type="EMBL" id="PRP72787.1"/>
    </source>
</evidence>
<evidence type="ECO:0000256" key="1">
    <source>
        <dbReference type="ARBA" id="ARBA00004611"/>
    </source>
</evidence>
<comment type="subcellular location">
    <subcellularLocation>
        <location evidence="8">Cell projection</location>
        <location evidence="8">Kinocilium</location>
    </subcellularLocation>
    <subcellularLocation>
        <location evidence="1">Cytoplasm</location>
        <location evidence="1">Cytoskeleton</location>
        <location evidence="1">Flagellum axoneme</location>
    </subcellularLocation>
</comment>
<evidence type="ECO:0000256" key="11">
    <source>
        <dbReference type="SAM" id="MobiDB-lite"/>
    </source>
</evidence>
<keyword evidence="7" id="KW-0966">Cell projection</keyword>
<keyword evidence="5" id="KW-0969">Cilium</keyword>
<dbReference type="Proteomes" id="UP000241769">
    <property type="component" value="Unassembled WGS sequence"/>
</dbReference>
<keyword evidence="2" id="KW-0963">Cytoplasm</keyword>
<dbReference type="InterPro" id="IPR006802">
    <property type="entry name" value="Radial_spoke"/>
</dbReference>
<evidence type="ECO:0000313" key="13">
    <source>
        <dbReference type="Proteomes" id="UP000241769"/>
    </source>
</evidence>
<dbReference type="PANTHER" id="PTHR22069:SF0">
    <property type="entry name" value="RADIAL SPOKE HEAD PROTEIN 9 HOMOLOG"/>
    <property type="match status" value="1"/>
</dbReference>
<gene>
    <name evidence="12" type="ORF">PROFUN_07687</name>
</gene>
<keyword evidence="3" id="KW-0970">Cilium biogenesis/degradation</keyword>
<dbReference type="GO" id="GO:0060294">
    <property type="term" value="P:cilium movement involved in cell motility"/>
    <property type="evidence" value="ECO:0007669"/>
    <property type="project" value="InterPro"/>
</dbReference>
<dbReference type="OrthoDB" id="10258956at2759"/>
<evidence type="ECO:0000256" key="10">
    <source>
        <dbReference type="ARBA" id="ARBA00041080"/>
    </source>
</evidence>
<evidence type="ECO:0000256" key="9">
    <source>
        <dbReference type="ARBA" id="ARBA00038319"/>
    </source>
</evidence>
<sequence>MLEIHHNSKLSKCGLHCAKLKSENALKIHQVLGHRQSRRFATMNSEDFTSKLSYAGSSGYTLNVEERASLQTSLPILKRNLKFSRVNFWGKVFGINRDYLIAQGFGSDHFGQRKSFCSHDGIDWVQLPELDSESIRLTEAIRGRLTGDPSTESFLEISLDGKIRLEEQKTPSSEANEKVVSENEDEEDEENSQKPPESDKKSNKTVIINEEKRLAYLISQIDKDTSVVPRGAFTIGSQHEVRENHSFHGLTVAQSTELAYYFHLRQPEKLPRKTLLEREGHVKIIDFADNIAEDVPHVTNVVTIRSLLWPGYFAFAVSNSPVYGSVYFGFGEKNDDIGFLL</sequence>
<reference evidence="12 13" key="1">
    <citation type="journal article" date="2018" name="Genome Biol. Evol.">
        <title>Multiple Roots of Fruiting Body Formation in Amoebozoa.</title>
        <authorList>
            <person name="Hillmann F."/>
            <person name="Forbes G."/>
            <person name="Novohradska S."/>
            <person name="Ferling I."/>
            <person name="Riege K."/>
            <person name="Groth M."/>
            <person name="Westermann M."/>
            <person name="Marz M."/>
            <person name="Spaller T."/>
            <person name="Winckler T."/>
            <person name="Schaap P."/>
            <person name="Glockner G."/>
        </authorList>
    </citation>
    <scope>NUCLEOTIDE SEQUENCE [LARGE SCALE GENOMIC DNA]</scope>
    <source>
        <strain evidence="12 13">Jena</strain>
    </source>
</reference>
<dbReference type="GO" id="GO:0035082">
    <property type="term" value="P:axoneme assembly"/>
    <property type="evidence" value="ECO:0007669"/>
    <property type="project" value="InterPro"/>
</dbReference>